<gene>
    <name evidence="1" type="ORF">Q7X28_12850</name>
</gene>
<evidence type="ECO:0000313" key="2">
    <source>
        <dbReference type="Proteomes" id="UP001178281"/>
    </source>
</evidence>
<name>A0AA90SHI4_9ACTN</name>
<sequence>MNEIQTAVRQPAGKPYVLDVRSFGRRPGTSAQVHRTVAAPGRIGVDLIGIDTGEEIDMDLQVQAVSEGVLVTGTVSADTTGQCARCLADVSGAVNLFLTELFAYPDSETDKTTDDDEMFRIDDDMIDLEQAIIDGVALELPLSPLCAEDCPGLCQGCGERLAELEPGHAHEQIDPRWAKLAKFGSGAAEGEADRT</sequence>
<protein>
    <submittedName>
        <fullName evidence="1">DUF177 domain-containing protein</fullName>
    </submittedName>
</protein>
<dbReference type="PANTHER" id="PTHR34374">
    <property type="entry name" value="LARGE RIBOSOMAL RNA SUBUNIT ACCUMULATION PROTEIN YCED HOMOLOG 1, CHLOROPLASTIC"/>
    <property type="match status" value="1"/>
</dbReference>
<comment type="caution">
    <text evidence="1">The sequence shown here is derived from an EMBL/GenBank/DDBJ whole genome shotgun (WGS) entry which is preliminary data.</text>
</comment>
<evidence type="ECO:0000313" key="1">
    <source>
        <dbReference type="EMBL" id="MDP0398814.1"/>
    </source>
</evidence>
<dbReference type="EMBL" id="JAUTIX010000004">
    <property type="protein sequence ID" value="MDP0398814.1"/>
    <property type="molecule type" value="Genomic_DNA"/>
</dbReference>
<dbReference type="Pfam" id="PF02620">
    <property type="entry name" value="YceD"/>
    <property type="match status" value="1"/>
</dbReference>
<organism evidence="1 2">
    <name type="scientific">Tsukamurella strandjordii</name>
    <dbReference type="NCBI Taxonomy" id="147577"/>
    <lineage>
        <taxon>Bacteria</taxon>
        <taxon>Bacillati</taxon>
        <taxon>Actinomycetota</taxon>
        <taxon>Actinomycetes</taxon>
        <taxon>Mycobacteriales</taxon>
        <taxon>Tsukamurellaceae</taxon>
        <taxon>Tsukamurella</taxon>
    </lineage>
</organism>
<proteinExistence type="predicted"/>
<accession>A0AA90SHI4</accession>
<dbReference type="RefSeq" id="WP_305111588.1">
    <property type="nucleotide sequence ID" value="NZ_JAUTIX010000004.1"/>
</dbReference>
<dbReference type="InterPro" id="IPR003772">
    <property type="entry name" value="YceD"/>
</dbReference>
<dbReference type="PANTHER" id="PTHR34374:SF1">
    <property type="entry name" value="LARGE RIBOSOMAL RNA SUBUNIT ACCUMULATION PROTEIN YCED HOMOLOG 1, CHLOROPLASTIC"/>
    <property type="match status" value="1"/>
</dbReference>
<dbReference type="AlphaFoldDB" id="A0AA90SHI4"/>
<keyword evidence="2" id="KW-1185">Reference proteome</keyword>
<reference evidence="1" key="1">
    <citation type="submission" date="2023-08" db="EMBL/GenBank/DDBJ databases">
        <title>The draft genome of Tsukamurella strandjordii strain 050030.</title>
        <authorList>
            <person name="Zhao F."/>
            <person name="Feng Y."/>
            <person name="Zong Z."/>
        </authorList>
    </citation>
    <scope>NUCLEOTIDE SEQUENCE</scope>
    <source>
        <strain evidence="1">050030</strain>
    </source>
</reference>
<dbReference type="Proteomes" id="UP001178281">
    <property type="component" value="Unassembled WGS sequence"/>
</dbReference>